<organism evidence="11 12">
    <name type="scientific">Nakamurella multipartita (strain ATCC 700099 / DSM 44233 / CIP 104796 / JCM 9543 / NBRC 105858 / Y-104)</name>
    <name type="common">Microsphaera multipartita</name>
    <dbReference type="NCBI Taxonomy" id="479431"/>
    <lineage>
        <taxon>Bacteria</taxon>
        <taxon>Bacillati</taxon>
        <taxon>Actinomycetota</taxon>
        <taxon>Actinomycetes</taxon>
        <taxon>Nakamurellales</taxon>
        <taxon>Nakamurellaceae</taxon>
        <taxon>Nakamurella</taxon>
    </lineage>
</organism>
<keyword evidence="6" id="KW-0067">ATP-binding</keyword>
<dbReference type="GO" id="GO:0005524">
    <property type="term" value="F:ATP binding"/>
    <property type="evidence" value="ECO:0007669"/>
    <property type="project" value="UniProtKB-KW"/>
</dbReference>
<dbReference type="GO" id="GO:0016887">
    <property type="term" value="F:ATP hydrolysis activity"/>
    <property type="evidence" value="ECO:0007669"/>
    <property type="project" value="InterPro"/>
</dbReference>
<dbReference type="OrthoDB" id="9784297at2"/>
<evidence type="ECO:0000256" key="3">
    <source>
        <dbReference type="ARBA" id="ARBA00022475"/>
    </source>
</evidence>
<dbReference type="PANTHER" id="PTHR42771">
    <property type="entry name" value="IRON(3+)-HYDROXAMATE IMPORT ATP-BINDING PROTEIN FHUC"/>
    <property type="match status" value="1"/>
</dbReference>
<dbReference type="GO" id="GO:0006826">
    <property type="term" value="P:iron ion transport"/>
    <property type="evidence" value="ECO:0007669"/>
    <property type="project" value="UniProtKB-KW"/>
</dbReference>
<sequence length="236" mass="25458">MAKKAATRPLRAIRGEPAAGDGWPWSIPAVRQLLADGLEPGALTILVGENGSGKSTLVEGIAVAYGMSPEGGSIGARHRTRATESPLPERLSFVRNPGSARWGYFLRAETMHGLYSYLEANPGGPDPVFHELSHGESIVAMLAARFSSPGLYLMDEPESALSFTNTLALVHLLEQMVADGTRQAIVATHSPILAATPGAQVWELGSWGMRRTDWTELALVGQWRRFLADPERFLGD</sequence>
<evidence type="ECO:0000313" key="12">
    <source>
        <dbReference type="Proteomes" id="UP000002218"/>
    </source>
</evidence>
<keyword evidence="3" id="KW-1003">Cell membrane</keyword>
<dbReference type="AlphaFoldDB" id="C8XEJ5"/>
<dbReference type="SMART" id="SM00382">
    <property type="entry name" value="AAA"/>
    <property type="match status" value="1"/>
</dbReference>
<feature type="domain" description="ABC transporter" evidence="10">
    <location>
        <begin position="13"/>
        <end position="231"/>
    </location>
</feature>
<comment type="subcellular location">
    <subcellularLocation>
        <location evidence="1">Cell membrane</location>
        <topology evidence="1">Peripheral membrane protein</topology>
    </subcellularLocation>
</comment>
<evidence type="ECO:0000256" key="2">
    <source>
        <dbReference type="ARBA" id="ARBA00022448"/>
    </source>
</evidence>
<dbReference type="HOGENOM" id="CLU_079631_0_0_11"/>
<keyword evidence="7" id="KW-0408">Iron</keyword>
<keyword evidence="9" id="KW-0472">Membrane</keyword>
<dbReference type="PANTHER" id="PTHR42771:SF2">
    <property type="entry name" value="IRON(3+)-HYDROXAMATE IMPORT ATP-BINDING PROTEIN FHUC"/>
    <property type="match status" value="1"/>
</dbReference>
<dbReference type="PROSITE" id="PS50893">
    <property type="entry name" value="ABC_TRANSPORTER_2"/>
    <property type="match status" value="1"/>
</dbReference>
<evidence type="ECO:0000256" key="8">
    <source>
        <dbReference type="ARBA" id="ARBA00023065"/>
    </source>
</evidence>
<name>C8XEJ5_NAKMY</name>
<dbReference type="STRING" id="479431.Namu_1452"/>
<keyword evidence="8" id="KW-0406">Ion transport</keyword>
<evidence type="ECO:0000256" key="7">
    <source>
        <dbReference type="ARBA" id="ARBA00023004"/>
    </source>
</evidence>
<dbReference type="Pfam" id="PF00005">
    <property type="entry name" value="ABC_tran"/>
    <property type="match status" value="1"/>
</dbReference>
<evidence type="ECO:0000259" key="10">
    <source>
        <dbReference type="PROSITE" id="PS50893"/>
    </source>
</evidence>
<dbReference type="GO" id="GO:0005886">
    <property type="term" value="C:plasma membrane"/>
    <property type="evidence" value="ECO:0007669"/>
    <property type="project" value="UniProtKB-SubCell"/>
</dbReference>
<protein>
    <submittedName>
        <fullName evidence="11">AAA ATPase</fullName>
    </submittedName>
</protein>
<evidence type="ECO:0000256" key="5">
    <source>
        <dbReference type="ARBA" id="ARBA00022741"/>
    </source>
</evidence>
<dbReference type="RefSeq" id="WP_015746760.1">
    <property type="nucleotide sequence ID" value="NC_013235.1"/>
</dbReference>
<dbReference type="InterPro" id="IPR003439">
    <property type="entry name" value="ABC_transporter-like_ATP-bd"/>
</dbReference>
<dbReference type="KEGG" id="nml:Namu_1452"/>
<accession>C8XEJ5</accession>
<evidence type="ECO:0000256" key="1">
    <source>
        <dbReference type="ARBA" id="ARBA00004202"/>
    </source>
</evidence>
<dbReference type="CDD" id="cd00267">
    <property type="entry name" value="ABC_ATPase"/>
    <property type="match status" value="1"/>
</dbReference>
<dbReference type="InterPro" id="IPR003593">
    <property type="entry name" value="AAA+_ATPase"/>
</dbReference>
<evidence type="ECO:0000256" key="6">
    <source>
        <dbReference type="ARBA" id="ARBA00022840"/>
    </source>
</evidence>
<dbReference type="InterPro" id="IPR051535">
    <property type="entry name" value="Siderophore_ABC-ATPase"/>
</dbReference>
<gene>
    <name evidence="11" type="ordered locus">Namu_1452</name>
</gene>
<keyword evidence="12" id="KW-1185">Reference proteome</keyword>
<proteinExistence type="predicted"/>
<evidence type="ECO:0000256" key="4">
    <source>
        <dbReference type="ARBA" id="ARBA00022496"/>
    </source>
</evidence>
<dbReference type="eggNOG" id="COG3910">
    <property type="taxonomic scope" value="Bacteria"/>
</dbReference>
<dbReference type="Gene3D" id="3.40.50.300">
    <property type="entry name" value="P-loop containing nucleotide triphosphate hydrolases"/>
    <property type="match status" value="2"/>
</dbReference>
<dbReference type="InterPro" id="IPR027417">
    <property type="entry name" value="P-loop_NTPase"/>
</dbReference>
<dbReference type="InParanoid" id="C8XEJ5"/>
<evidence type="ECO:0000313" key="11">
    <source>
        <dbReference type="EMBL" id="ACV77853.1"/>
    </source>
</evidence>
<reference evidence="11 12" key="2">
    <citation type="journal article" date="2010" name="Stand. Genomic Sci.">
        <title>Complete genome sequence of Nakamurella multipartita type strain (Y-104).</title>
        <authorList>
            <person name="Tice H."/>
            <person name="Mayilraj S."/>
            <person name="Sims D."/>
            <person name="Lapidus A."/>
            <person name="Nolan M."/>
            <person name="Lucas S."/>
            <person name="Glavina Del Rio T."/>
            <person name="Copeland A."/>
            <person name="Cheng J.F."/>
            <person name="Meincke L."/>
            <person name="Bruce D."/>
            <person name="Goodwin L."/>
            <person name="Pitluck S."/>
            <person name="Ivanova N."/>
            <person name="Mavromatis K."/>
            <person name="Ovchinnikova G."/>
            <person name="Pati A."/>
            <person name="Chen A."/>
            <person name="Palaniappan K."/>
            <person name="Land M."/>
            <person name="Hauser L."/>
            <person name="Chang Y.J."/>
            <person name="Jeffries C.D."/>
            <person name="Detter J.C."/>
            <person name="Brettin T."/>
            <person name="Rohde M."/>
            <person name="Goker M."/>
            <person name="Bristow J."/>
            <person name="Eisen J.A."/>
            <person name="Markowitz V."/>
            <person name="Hugenholtz P."/>
            <person name="Kyrpides N.C."/>
            <person name="Klenk H.P."/>
            <person name="Chen F."/>
        </authorList>
    </citation>
    <scope>NUCLEOTIDE SEQUENCE [LARGE SCALE GENOMIC DNA]</scope>
    <source>
        <strain evidence="12">ATCC 700099 / DSM 44233 / CIP 104796 / JCM 9543 / NBRC 105858 / Y-104</strain>
    </source>
</reference>
<evidence type="ECO:0000256" key="9">
    <source>
        <dbReference type="ARBA" id="ARBA00023136"/>
    </source>
</evidence>
<dbReference type="SUPFAM" id="SSF52540">
    <property type="entry name" value="P-loop containing nucleoside triphosphate hydrolases"/>
    <property type="match status" value="1"/>
</dbReference>
<dbReference type="Proteomes" id="UP000002218">
    <property type="component" value="Chromosome"/>
</dbReference>
<keyword evidence="4" id="KW-0410">Iron transport</keyword>
<dbReference type="EMBL" id="CP001737">
    <property type="protein sequence ID" value="ACV77853.1"/>
    <property type="molecule type" value="Genomic_DNA"/>
</dbReference>
<keyword evidence="2" id="KW-0813">Transport</keyword>
<keyword evidence="5" id="KW-0547">Nucleotide-binding</keyword>
<reference evidence="12" key="1">
    <citation type="submission" date="2009-09" db="EMBL/GenBank/DDBJ databases">
        <title>The complete genome of Nakamurella multipartita DSM 44233.</title>
        <authorList>
            <consortium name="US DOE Joint Genome Institute (JGI-PGF)"/>
            <person name="Lucas S."/>
            <person name="Copeland A."/>
            <person name="Lapidus A."/>
            <person name="Glavina del Rio T."/>
            <person name="Dalin E."/>
            <person name="Tice H."/>
            <person name="Bruce D."/>
            <person name="Goodwin L."/>
            <person name="Pitluck S."/>
            <person name="Kyrpides N."/>
            <person name="Mavromatis K."/>
            <person name="Ivanova N."/>
            <person name="Ovchinnikova G."/>
            <person name="Sims D."/>
            <person name="Meincke L."/>
            <person name="Brettin T."/>
            <person name="Detter J.C."/>
            <person name="Han C."/>
            <person name="Larimer F."/>
            <person name="Land M."/>
            <person name="Hauser L."/>
            <person name="Markowitz V."/>
            <person name="Cheng J.-F."/>
            <person name="Hugenholtz P."/>
            <person name="Woyke T."/>
            <person name="Wu D."/>
            <person name="Klenk H.-P."/>
            <person name="Eisen J.A."/>
        </authorList>
    </citation>
    <scope>NUCLEOTIDE SEQUENCE [LARGE SCALE GENOMIC DNA]</scope>
    <source>
        <strain evidence="12">ATCC 700099 / DSM 44233 / CIP 104796 / JCM 9543 / NBRC 105858 / Y-104</strain>
    </source>
</reference>